<accession>A0A497UIY9</accession>
<keyword evidence="5 7" id="KW-1133">Transmembrane helix</keyword>
<feature type="transmembrane region" description="Helical" evidence="7">
    <location>
        <begin position="111"/>
        <end position="130"/>
    </location>
</feature>
<evidence type="ECO:0000256" key="7">
    <source>
        <dbReference type="SAM" id="Phobius"/>
    </source>
</evidence>
<name>A0A497UIY9_9FLAO</name>
<evidence type="ECO:0000256" key="1">
    <source>
        <dbReference type="ARBA" id="ARBA00004651"/>
    </source>
</evidence>
<dbReference type="Pfam" id="PF02308">
    <property type="entry name" value="MgtC"/>
    <property type="match status" value="1"/>
</dbReference>
<evidence type="ECO:0000256" key="4">
    <source>
        <dbReference type="ARBA" id="ARBA00022692"/>
    </source>
</evidence>
<feature type="domain" description="MgtC/SapB/SrpB/YhiD N-terminal" evidence="8">
    <location>
        <begin position="12"/>
        <end position="132"/>
    </location>
</feature>
<comment type="caution">
    <text evidence="10">The sequence shown here is derived from an EMBL/GenBank/DDBJ whole genome shotgun (WGS) entry which is preliminary data.</text>
</comment>
<dbReference type="EMBL" id="RCCB01000011">
    <property type="protein sequence ID" value="RLJ30522.1"/>
    <property type="molecule type" value="Genomic_DNA"/>
</dbReference>
<reference evidence="9 11" key="1">
    <citation type="submission" date="2017-12" db="EMBL/GenBank/DDBJ databases">
        <title>Genomic Encyclopedia of Type Strains, Phase III (KMG-III): the genomes of soil and plant-associated and newly described type strains.</title>
        <authorList>
            <person name="Whitman W."/>
        </authorList>
    </citation>
    <scope>NUCLEOTIDE SEQUENCE [LARGE SCALE GENOMIC DNA]</scope>
    <source>
        <strain evidence="9 11">IP-10</strain>
    </source>
</reference>
<evidence type="ECO:0000256" key="6">
    <source>
        <dbReference type="ARBA" id="ARBA00023136"/>
    </source>
</evidence>
<keyword evidence="11" id="KW-1185">Reference proteome</keyword>
<evidence type="ECO:0000256" key="5">
    <source>
        <dbReference type="ARBA" id="ARBA00022989"/>
    </source>
</evidence>
<comment type="similarity">
    <text evidence="2">Belongs to the MgtC/SapB family.</text>
</comment>
<evidence type="ECO:0000313" key="12">
    <source>
        <dbReference type="Proteomes" id="UP000275027"/>
    </source>
</evidence>
<evidence type="ECO:0000259" key="8">
    <source>
        <dbReference type="Pfam" id="PF02308"/>
    </source>
</evidence>
<comment type="subcellular location">
    <subcellularLocation>
        <location evidence="1">Cell membrane</location>
        <topology evidence="1">Multi-pass membrane protein</topology>
    </subcellularLocation>
</comment>
<dbReference type="PRINTS" id="PR01837">
    <property type="entry name" value="MGTCSAPBPROT"/>
</dbReference>
<dbReference type="GO" id="GO:0005886">
    <property type="term" value="C:plasma membrane"/>
    <property type="evidence" value="ECO:0007669"/>
    <property type="project" value="UniProtKB-SubCell"/>
</dbReference>
<dbReference type="Proteomes" id="UP000233767">
    <property type="component" value="Unassembled WGS sequence"/>
</dbReference>
<dbReference type="Proteomes" id="UP000275027">
    <property type="component" value="Unassembled WGS sequence"/>
</dbReference>
<keyword evidence="6 7" id="KW-0472">Membrane</keyword>
<dbReference type="PANTHER" id="PTHR33778:SF1">
    <property type="entry name" value="MAGNESIUM TRANSPORTER YHID-RELATED"/>
    <property type="match status" value="1"/>
</dbReference>
<protein>
    <submittedName>
        <fullName evidence="9 10">Mg2+ transporter-C (MgtC) family protein</fullName>
    </submittedName>
</protein>
<organism evidence="10 12">
    <name type="scientific">Flavobacterium lindanitolerans</name>
    <dbReference type="NCBI Taxonomy" id="428988"/>
    <lineage>
        <taxon>Bacteria</taxon>
        <taxon>Pseudomonadati</taxon>
        <taxon>Bacteroidota</taxon>
        <taxon>Flavobacteriia</taxon>
        <taxon>Flavobacteriales</taxon>
        <taxon>Flavobacteriaceae</taxon>
        <taxon>Flavobacterium</taxon>
    </lineage>
</organism>
<evidence type="ECO:0000313" key="10">
    <source>
        <dbReference type="EMBL" id="RLJ30522.1"/>
    </source>
</evidence>
<reference evidence="10 12" key="2">
    <citation type="submission" date="2018-10" db="EMBL/GenBank/DDBJ databases">
        <title>Genomic Encyclopedia of Archaeal and Bacterial Type Strains, Phase II (KMG-II): from individual species to whole genera.</title>
        <authorList>
            <person name="Goeker M."/>
        </authorList>
    </citation>
    <scope>NUCLEOTIDE SEQUENCE [LARGE SCALE GENOMIC DNA]</scope>
    <source>
        <strain evidence="10 12">DSM 21886</strain>
    </source>
</reference>
<dbReference type="PANTHER" id="PTHR33778">
    <property type="entry name" value="PROTEIN MGTC"/>
    <property type="match status" value="1"/>
</dbReference>
<dbReference type="EMBL" id="PJND01000008">
    <property type="protein sequence ID" value="PKW20839.1"/>
    <property type="molecule type" value="Genomic_DNA"/>
</dbReference>
<dbReference type="InterPro" id="IPR003416">
    <property type="entry name" value="MgtC/SapB/SrpB/YhiD_fam"/>
</dbReference>
<dbReference type="InterPro" id="IPR049177">
    <property type="entry name" value="MgtC_SapB_SrpB_YhiD_N"/>
</dbReference>
<proteinExistence type="inferred from homology"/>
<dbReference type="AlphaFoldDB" id="A0A497UIY9"/>
<sequence>MSVDFEIIIRFLLAILWGGLVGAEREYKGKPAGFRTTIMISFGACFFTIMSIAIGGDSSPDRIASNIVTGLGFLCAGVIFKSDNHINGITTAATVWAVAAVGMGIGGGYYFASASGSILILFILLILPYFQKIIDKKNQLRVLTIEYRQNSGALELCENLMKQHRIRYQMVKQIREKENMTAVWEIHGNQTHFISFNNRIMAEPSIDRVETLR</sequence>
<evidence type="ECO:0000256" key="3">
    <source>
        <dbReference type="ARBA" id="ARBA00022475"/>
    </source>
</evidence>
<feature type="transmembrane region" description="Helical" evidence="7">
    <location>
        <begin position="7"/>
        <end position="24"/>
    </location>
</feature>
<keyword evidence="3" id="KW-1003">Cell membrane</keyword>
<evidence type="ECO:0000256" key="2">
    <source>
        <dbReference type="ARBA" id="ARBA00009298"/>
    </source>
</evidence>
<feature type="transmembrane region" description="Helical" evidence="7">
    <location>
        <begin position="36"/>
        <end position="56"/>
    </location>
</feature>
<keyword evidence="4 7" id="KW-0812">Transmembrane</keyword>
<dbReference type="RefSeq" id="WP_056066341.1">
    <property type="nucleotide sequence ID" value="NZ_CALHAS010000004.1"/>
</dbReference>
<evidence type="ECO:0000313" key="9">
    <source>
        <dbReference type="EMBL" id="PKW20839.1"/>
    </source>
</evidence>
<evidence type="ECO:0000313" key="11">
    <source>
        <dbReference type="Proteomes" id="UP000233767"/>
    </source>
</evidence>
<gene>
    <name evidence="9" type="ORF">B0G92_2118</name>
    <name evidence="10" type="ORF">CLV50_1932</name>
</gene>
<feature type="transmembrane region" description="Helical" evidence="7">
    <location>
        <begin position="62"/>
        <end position="80"/>
    </location>
</feature>